<dbReference type="PANTHER" id="PTHR17630">
    <property type="entry name" value="DIENELACTONE HYDROLASE"/>
    <property type="match status" value="1"/>
</dbReference>
<dbReference type="PANTHER" id="PTHR17630:SF105">
    <property type="entry name" value="DIENELACTONE HYDROLASE FAMILY PROTEIN (AFU_ORTHOLOGUE AFUA_4G08790)"/>
    <property type="match status" value="1"/>
</dbReference>
<feature type="domain" description="Dienelactone hydrolase" evidence="1">
    <location>
        <begin position="27"/>
        <end position="290"/>
    </location>
</feature>
<proteinExistence type="predicted"/>
<dbReference type="Proteomes" id="UP000799770">
    <property type="component" value="Unassembled WGS sequence"/>
</dbReference>
<dbReference type="OrthoDB" id="17560at2759"/>
<protein>
    <submittedName>
        <fullName evidence="2">Dienelactone hydrolase</fullName>
    </submittedName>
</protein>
<dbReference type="EMBL" id="ML977320">
    <property type="protein sequence ID" value="KAF2116761.1"/>
    <property type="molecule type" value="Genomic_DNA"/>
</dbReference>
<evidence type="ECO:0000313" key="3">
    <source>
        <dbReference type="Proteomes" id="UP000799770"/>
    </source>
</evidence>
<dbReference type="Pfam" id="PF01738">
    <property type="entry name" value="DLH"/>
    <property type="match status" value="1"/>
</dbReference>
<name>A0A6A5ZE79_9PLEO</name>
<dbReference type="SUPFAM" id="SSF53474">
    <property type="entry name" value="alpha/beta-Hydrolases"/>
    <property type="match status" value="1"/>
</dbReference>
<dbReference type="GO" id="GO:0016787">
    <property type="term" value="F:hydrolase activity"/>
    <property type="evidence" value="ECO:0007669"/>
    <property type="project" value="UniProtKB-KW"/>
</dbReference>
<sequence length="292" mass="31135">MACPDCFRGGKATGDPIGDITTIHGLKTYVAGKPGSNTSESTIIFYTDAFGLDLVNNKLLADAYATATGFKVLIPDIIPGGPMSPDVMPIMDEVMEPVGLLNVPGQLKRAFKFFQAVSYFAPFFWRAFPSSKNSFTPCLDFARKIKAELPQGAKLGVAGFCWGGYQSINLSAQTTTEGGSEKLIDASFSAHPSGLNAPADVINAITKLKTPVSIAHAEDDFALPTAKILEAEATLRQQVGAGDGANGVHYQIKVYPKVGHGFAVRAKPGSNEEADGADEAKEQAVEWFKKWL</sequence>
<keyword evidence="3" id="KW-1185">Reference proteome</keyword>
<dbReference type="AlphaFoldDB" id="A0A6A5ZE79"/>
<evidence type="ECO:0000259" key="1">
    <source>
        <dbReference type="Pfam" id="PF01738"/>
    </source>
</evidence>
<reference evidence="2" key="1">
    <citation type="journal article" date="2020" name="Stud. Mycol.">
        <title>101 Dothideomycetes genomes: a test case for predicting lifestyles and emergence of pathogens.</title>
        <authorList>
            <person name="Haridas S."/>
            <person name="Albert R."/>
            <person name="Binder M."/>
            <person name="Bloem J."/>
            <person name="Labutti K."/>
            <person name="Salamov A."/>
            <person name="Andreopoulos B."/>
            <person name="Baker S."/>
            <person name="Barry K."/>
            <person name="Bills G."/>
            <person name="Bluhm B."/>
            <person name="Cannon C."/>
            <person name="Castanera R."/>
            <person name="Culley D."/>
            <person name="Daum C."/>
            <person name="Ezra D."/>
            <person name="Gonzalez J."/>
            <person name="Henrissat B."/>
            <person name="Kuo A."/>
            <person name="Liang C."/>
            <person name="Lipzen A."/>
            <person name="Lutzoni F."/>
            <person name="Magnuson J."/>
            <person name="Mondo S."/>
            <person name="Nolan M."/>
            <person name="Ohm R."/>
            <person name="Pangilinan J."/>
            <person name="Park H.-J."/>
            <person name="Ramirez L."/>
            <person name="Alfaro M."/>
            <person name="Sun H."/>
            <person name="Tritt A."/>
            <person name="Yoshinaga Y."/>
            <person name="Zwiers L.-H."/>
            <person name="Turgeon B."/>
            <person name="Goodwin S."/>
            <person name="Spatafora J."/>
            <person name="Crous P."/>
            <person name="Grigoriev I."/>
        </authorList>
    </citation>
    <scope>NUCLEOTIDE SEQUENCE</scope>
    <source>
        <strain evidence="2">CBS 627.86</strain>
    </source>
</reference>
<organism evidence="2 3">
    <name type="scientific">Lophiotrema nucula</name>
    <dbReference type="NCBI Taxonomy" id="690887"/>
    <lineage>
        <taxon>Eukaryota</taxon>
        <taxon>Fungi</taxon>
        <taxon>Dikarya</taxon>
        <taxon>Ascomycota</taxon>
        <taxon>Pezizomycotina</taxon>
        <taxon>Dothideomycetes</taxon>
        <taxon>Pleosporomycetidae</taxon>
        <taxon>Pleosporales</taxon>
        <taxon>Lophiotremataceae</taxon>
        <taxon>Lophiotrema</taxon>
    </lineage>
</organism>
<gene>
    <name evidence="2" type="ORF">BDV96DRAFT_645172</name>
</gene>
<accession>A0A6A5ZE79</accession>
<evidence type="ECO:0000313" key="2">
    <source>
        <dbReference type="EMBL" id="KAF2116761.1"/>
    </source>
</evidence>
<keyword evidence="2" id="KW-0378">Hydrolase</keyword>
<dbReference type="Gene3D" id="3.40.50.1820">
    <property type="entry name" value="alpha/beta hydrolase"/>
    <property type="match status" value="1"/>
</dbReference>
<dbReference type="InterPro" id="IPR029058">
    <property type="entry name" value="AB_hydrolase_fold"/>
</dbReference>
<dbReference type="InterPro" id="IPR002925">
    <property type="entry name" value="Dienelactn_hydro"/>
</dbReference>